<dbReference type="OMA" id="YKTNQWS"/>
<feature type="domain" description="BACK" evidence="3">
    <location>
        <begin position="4"/>
        <end position="107"/>
    </location>
</feature>
<dbReference type="FunFam" id="1.25.40.420:FF:000001">
    <property type="entry name" value="Kelch-like family member 12"/>
    <property type="match status" value="1"/>
</dbReference>
<keyword evidence="1" id="KW-0880">Kelch repeat</keyword>
<evidence type="ECO:0000259" key="3">
    <source>
        <dbReference type="SMART" id="SM00875"/>
    </source>
</evidence>
<gene>
    <name evidence="5" type="primary">20212982</name>
    <name evidence="4" type="ORF">HELRODRAFT_194346</name>
</gene>
<dbReference type="GO" id="GO:0031463">
    <property type="term" value="C:Cul3-RING ubiquitin ligase complex"/>
    <property type="evidence" value="ECO:0000318"/>
    <property type="project" value="GO_Central"/>
</dbReference>
<dbReference type="EMBL" id="KB097661">
    <property type="protein sequence ID" value="ESN92201.1"/>
    <property type="molecule type" value="Genomic_DNA"/>
</dbReference>
<dbReference type="InterPro" id="IPR011705">
    <property type="entry name" value="BACK"/>
</dbReference>
<dbReference type="Gene3D" id="2.120.10.80">
    <property type="entry name" value="Kelch-type beta propeller"/>
    <property type="match status" value="2"/>
</dbReference>
<keyword evidence="2" id="KW-0677">Repeat</keyword>
<dbReference type="SMART" id="SM00875">
    <property type="entry name" value="BACK"/>
    <property type="match status" value="1"/>
</dbReference>
<dbReference type="SMART" id="SM00612">
    <property type="entry name" value="Kelch"/>
    <property type="match status" value="6"/>
</dbReference>
<dbReference type="SUPFAM" id="SSF117281">
    <property type="entry name" value="Kelch motif"/>
    <property type="match status" value="1"/>
</dbReference>
<dbReference type="CTD" id="20212982"/>
<dbReference type="GO" id="GO:0005737">
    <property type="term" value="C:cytoplasm"/>
    <property type="evidence" value="ECO:0000318"/>
    <property type="project" value="GO_Central"/>
</dbReference>
<dbReference type="AlphaFoldDB" id="T1FVY6"/>
<evidence type="ECO:0000313" key="5">
    <source>
        <dbReference type="EnsemblMetazoa" id="HelroP194346"/>
    </source>
</evidence>
<dbReference type="PANTHER" id="PTHR45632:SF17">
    <property type="entry name" value="KELCH-LIKE PROTEIN 31"/>
    <property type="match status" value="1"/>
</dbReference>
<protein>
    <recommendedName>
        <fullName evidence="3">BACK domain-containing protein</fullName>
    </recommendedName>
</protein>
<reference evidence="6" key="1">
    <citation type="submission" date="2012-12" db="EMBL/GenBank/DDBJ databases">
        <authorList>
            <person name="Hellsten U."/>
            <person name="Grimwood J."/>
            <person name="Chapman J.A."/>
            <person name="Shapiro H."/>
            <person name="Aerts A."/>
            <person name="Otillar R.P."/>
            <person name="Terry A.Y."/>
            <person name="Boore J.L."/>
            <person name="Simakov O."/>
            <person name="Marletaz F."/>
            <person name="Cho S.-J."/>
            <person name="Edsinger-Gonzales E."/>
            <person name="Havlak P."/>
            <person name="Kuo D.-H."/>
            <person name="Larsson T."/>
            <person name="Lv J."/>
            <person name="Arendt D."/>
            <person name="Savage R."/>
            <person name="Osoegawa K."/>
            <person name="de Jong P."/>
            <person name="Lindberg D.R."/>
            <person name="Seaver E.C."/>
            <person name="Weisblat D.A."/>
            <person name="Putnam N.H."/>
            <person name="Grigoriev I.V."/>
            <person name="Rokhsar D.S."/>
        </authorList>
    </citation>
    <scope>NUCLEOTIDE SEQUENCE</scope>
</reference>
<dbReference type="PANTHER" id="PTHR45632">
    <property type="entry name" value="LD33804P"/>
    <property type="match status" value="1"/>
</dbReference>
<dbReference type="GO" id="GO:0043161">
    <property type="term" value="P:proteasome-mediated ubiquitin-dependent protein catabolic process"/>
    <property type="evidence" value="ECO:0000318"/>
    <property type="project" value="GO_Central"/>
</dbReference>
<dbReference type="eggNOG" id="KOG4441">
    <property type="taxonomic scope" value="Eukaryota"/>
</dbReference>
<accession>T1FVY6</accession>
<dbReference type="Gene3D" id="1.25.40.420">
    <property type="match status" value="1"/>
</dbReference>
<dbReference type="STRING" id="6412.T1FVY6"/>
<dbReference type="HOGENOM" id="CLU_004253_14_1_1"/>
<evidence type="ECO:0000313" key="4">
    <source>
        <dbReference type="EMBL" id="ESN92201.1"/>
    </source>
</evidence>
<reference evidence="5" key="3">
    <citation type="submission" date="2015-06" db="UniProtKB">
        <authorList>
            <consortium name="EnsemblMetazoa"/>
        </authorList>
    </citation>
    <scope>IDENTIFICATION</scope>
</reference>
<dbReference type="Pfam" id="PF07707">
    <property type="entry name" value="BACK"/>
    <property type="match status" value="1"/>
</dbReference>
<dbReference type="RefSeq" id="XP_009029703.1">
    <property type="nucleotide sequence ID" value="XM_009031455.1"/>
</dbReference>
<dbReference type="KEGG" id="hro:HELRODRAFT_194346"/>
<proteinExistence type="predicted"/>
<dbReference type="GeneID" id="20212982"/>
<evidence type="ECO:0000256" key="1">
    <source>
        <dbReference type="ARBA" id="ARBA00022441"/>
    </source>
</evidence>
<dbReference type="Proteomes" id="UP000015101">
    <property type="component" value="Unassembled WGS sequence"/>
</dbReference>
<dbReference type="InterPro" id="IPR015915">
    <property type="entry name" value="Kelch-typ_b-propeller"/>
</dbReference>
<dbReference type="EMBL" id="AMQM01007747">
    <property type="status" value="NOT_ANNOTATED_CDS"/>
    <property type="molecule type" value="Genomic_DNA"/>
</dbReference>
<keyword evidence="6" id="KW-1185">Reference proteome</keyword>
<dbReference type="InterPro" id="IPR006652">
    <property type="entry name" value="Kelch_1"/>
</dbReference>
<dbReference type="GO" id="GO:1990756">
    <property type="term" value="F:ubiquitin-like ligase-substrate adaptor activity"/>
    <property type="evidence" value="ECO:0000318"/>
    <property type="project" value="GO_Central"/>
</dbReference>
<organism evidence="5 6">
    <name type="scientific">Helobdella robusta</name>
    <name type="common">Californian leech</name>
    <dbReference type="NCBI Taxonomy" id="6412"/>
    <lineage>
        <taxon>Eukaryota</taxon>
        <taxon>Metazoa</taxon>
        <taxon>Spiralia</taxon>
        <taxon>Lophotrochozoa</taxon>
        <taxon>Annelida</taxon>
        <taxon>Clitellata</taxon>
        <taxon>Hirudinea</taxon>
        <taxon>Rhynchobdellida</taxon>
        <taxon>Glossiphoniidae</taxon>
        <taxon>Helobdella</taxon>
    </lineage>
</organism>
<dbReference type="OrthoDB" id="191037at2759"/>
<sequence>MLRWAGIRNFAHTYNCTALESTANRFILERFKEVAKKGNEILKLTDVELEELLSSDHLNVKSEEVVFECIVRWIQHDVKNRKQYIAKLLKCIRLGLLSTTYFIETVKKHRLVQDNEQCKPIVIEALKFLYDLDIVGQEIDFNNPMARPRIPHEVMFAVGGWSGGSPTNVIEAYDTKADRWITVDHQDRGPRAYHGCATVNGCIYLMGGFDGMDYFNSVRCFNPVTKEWSEAAPMNSKRCYVSVAVLDNCIYAMGGFDGHVRQNTAEKYTPESNQWSMITPMNHQRSDASATTTGGKVYIAGGFNGQECLNTAESFDPATRQWTMIAPMRNRRSGIGVIALDGLVYAIGGFNGITRMNSGERYNPTANTWTNITEMYSPRSNFGIEVMDDMVYAIGGFNGVTTIFQVECYEPTTDEWYDCTDMNLYRSALSACVVKGLPNVEDYIDKVRNQVMQERRRNRP</sequence>
<dbReference type="EnsemblMetazoa" id="HelroT194346">
    <property type="protein sequence ID" value="HelroP194346"/>
    <property type="gene ID" value="HelroG194346"/>
</dbReference>
<reference evidence="4 6" key="2">
    <citation type="journal article" date="2013" name="Nature">
        <title>Insights into bilaterian evolution from three spiralian genomes.</title>
        <authorList>
            <person name="Simakov O."/>
            <person name="Marletaz F."/>
            <person name="Cho S.J."/>
            <person name="Edsinger-Gonzales E."/>
            <person name="Havlak P."/>
            <person name="Hellsten U."/>
            <person name="Kuo D.H."/>
            <person name="Larsson T."/>
            <person name="Lv J."/>
            <person name="Arendt D."/>
            <person name="Savage R."/>
            <person name="Osoegawa K."/>
            <person name="de Jong P."/>
            <person name="Grimwood J."/>
            <person name="Chapman J.A."/>
            <person name="Shapiro H."/>
            <person name="Aerts A."/>
            <person name="Otillar R.P."/>
            <person name="Terry A.Y."/>
            <person name="Boore J.L."/>
            <person name="Grigoriev I.V."/>
            <person name="Lindberg D.R."/>
            <person name="Seaver E.C."/>
            <person name="Weisblat D.A."/>
            <person name="Putnam N.H."/>
            <person name="Rokhsar D.S."/>
        </authorList>
    </citation>
    <scope>NUCLEOTIDE SEQUENCE</scope>
</reference>
<evidence type="ECO:0000313" key="6">
    <source>
        <dbReference type="Proteomes" id="UP000015101"/>
    </source>
</evidence>
<evidence type="ECO:0000256" key="2">
    <source>
        <dbReference type="ARBA" id="ARBA00022737"/>
    </source>
</evidence>
<name>T1FVY6_HELRO</name>
<dbReference type="Pfam" id="PF01344">
    <property type="entry name" value="Kelch_1"/>
    <property type="match status" value="6"/>
</dbReference>
<dbReference type="InParanoid" id="T1FVY6"/>